<reference evidence="2" key="1">
    <citation type="submission" date="2022-08" db="UniProtKB">
        <authorList>
            <consortium name="EnsemblMetazoa"/>
        </authorList>
    </citation>
    <scope>IDENTIFICATION</scope>
    <source>
        <strain evidence="2">Israel</strain>
    </source>
</reference>
<sequence length="254" mass="27337">SNLIGAAEWAGYTASPTCSTYSPYPAPASYGYETPTPIDHTNLHLPTVLTDQSPFCATEYHHSSPSQSHHLASASAPSHHPQATCHVSTFNSSSSALAKVTPDLDPMNSYASSYNTNWSNGYNNYQYSTCPPPPPPPPPAPPHPSSVQHQYPPSHGAPTMLLYPQLYSTVNQNQIHLHLHGGADKIEQYLSPENSLTISSIGQRGIEIEIGGTEAPTAAALMATEDQESHPNEDSTQHSRDAAVGDPNSVWRPY</sequence>
<protein>
    <submittedName>
        <fullName evidence="2">Uncharacterized protein</fullName>
    </submittedName>
</protein>
<proteinExistence type="predicted"/>
<keyword evidence="3" id="KW-1185">Reference proteome</keyword>
<accession>A0A1B0DG35</accession>
<organism evidence="2 3">
    <name type="scientific">Phlebotomus papatasi</name>
    <name type="common">Sandfly</name>
    <dbReference type="NCBI Taxonomy" id="29031"/>
    <lineage>
        <taxon>Eukaryota</taxon>
        <taxon>Metazoa</taxon>
        <taxon>Ecdysozoa</taxon>
        <taxon>Arthropoda</taxon>
        <taxon>Hexapoda</taxon>
        <taxon>Insecta</taxon>
        <taxon>Pterygota</taxon>
        <taxon>Neoptera</taxon>
        <taxon>Endopterygota</taxon>
        <taxon>Diptera</taxon>
        <taxon>Nematocera</taxon>
        <taxon>Psychodoidea</taxon>
        <taxon>Psychodidae</taxon>
        <taxon>Phlebotomus</taxon>
        <taxon>Phlebotomus</taxon>
    </lineage>
</organism>
<name>A0A1B0DG35_PHLPP</name>
<dbReference type="VEuPathDB" id="VectorBase:PPAPM1_005805"/>
<dbReference type="AlphaFoldDB" id="A0A1B0DG35"/>
<dbReference type="EnsemblMetazoa" id="PPAI006996-RA">
    <property type="protein sequence ID" value="PPAI006996-PA"/>
    <property type="gene ID" value="PPAI006996"/>
</dbReference>
<dbReference type="VEuPathDB" id="VectorBase:PPAI006996"/>
<evidence type="ECO:0000313" key="2">
    <source>
        <dbReference type="EnsemblMetazoa" id="PPAI006996-PA"/>
    </source>
</evidence>
<evidence type="ECO:0000313" key="3">
    <source>
        <dbReference type="Proteomes" id="UP000092462"/>
    </source>
</evidence>
<dbReference type="EMBL" id="AJVK01033552">
    <property type="status" value="NOT_ANNOTATED_CDS"/>
    <property type="molecule type" value="Genomic_DNA"/>
</dbReference>
<feature type="region of interest" description="Disordered" evidence="1">
    <location>
        <begin position="129"/>
        <end position="157"/>
    </location>
</feature>
<feature type="compositionally biased region" description="Basic and acidic residues" evidence="1">
    <location>
        <begin position="227"/>
        <end position="243"/>
    </location>
</feature>
<evidence type="ECO:0000256" key="1">
    <source>
        <dbReference type="SAM" id="MobiDB-lite"/>
    </source>
</evidence>
<feature type="compositionally biased region" description="Pro residues" evidence="1">
    <location>
        <begin position="130"/>
        <end position="144"/>
    </location>
</feature>
<feature type="region of interest" description="Disordered" evidence="1">
    <location>
        <begin position="223"/>
        <end position="254"/>
    </location>
</feature>
<dbReference type="Proteomes" id="UP000092462">
    <property type="component" value="Unassembled WGS sequence"/>
</dbReference>
<feature type="compositionally biased region" description="Low complexity" evidence="1">
    <location>
        <begin position="63"/>
        <end position="83"/>
    </location>
</feature>
<feature type="region of interest" description="Disordered" evidence="1">
    <location>
        <begin position="59"/>
        <end position="87"/>
    </location>
</feature>